<dbReference type="Pfam" id="PF05995">
    <property type="entry name" value="CDO_I"/>
    <property type="match status" value="1"/>
</dbReference>
<dbReference type="CDD" id="cd10548">
    <property type="entry name" value="cupin_CDO"/>
    <property type="match status" value="1"/>
</dbReference>
<dbReference type="GO" id="GO:0008198">
    <property type="term" value="F:ferrous iron binding"/>
    <property type="evidence" value="ECO:0007669"/>
    <property type="project" value="TreeGrafter"/>
</dbReference>
<evidence type="ECO:0000256" key="4">
    <source>
        <dbReference type="ARBA" id="ARBA00023002"/>
    </source>
</evidence>
<evidence type="ECO:0000256" key="3">
    <source>
        <dbReference type="ARBA" id="ARBA00022964"/>
    </source>
</evidence>
<dbReference type="InterPro" id="IPR014710">
    <property type="entry name" value="RmlC-like_jellyroll"/>
</dbReference>
<name>A0A1U7NBW0_9CYAN</name>
<protein>
    <submittedName>
        <fullName evidence="7">Cysteine dioxygenase</fullName>
    </submittedName>
</protein>
<dbReference type="GO" id="GO:0016702">
    <property type="term" value="F:oxidoreductase activity, acting on single donors with incorporation of molecular oxygen, incorporation of two atoms of oxygen"/>
    <property type="evidence" value="ECO:0007669"/>
    <property type="project" value="InterPro"/>
</dbReference>
<dbReference type="PANTHER" id="PTHR12918:SF1">
    <property type="entry name" value="CYSTEINE DIOXYGENASE TYPE 1"/>
    <property type="match status" value="1"/>
</dbReference>
<comment type="similarity">
    <text evidence="1">Belongs to the cysteine dioxygenase family.</text>
</comment>
<dbReference type="SUPFAM" id="SSF51182">
    <property type="entry name" value="RmlC-like cupins"/>
    <property type="match status" value="1"/>
</dbReference>
<evidence type="ECO:0000256" key="6">
    <source>
        <dbReference type="PIRSR" id="PIRSR610300-51"/>
    </source>
</evidence>
<dbReference type="Proteomes" id="UP000186657">
    <property type="component" value="Unassembled WGS sequence"/>
</dbReference>
<reference evidence="7 8" key="1">
    <citation type="submission" date="2016-10" db="EMBL/GenBank/DDBJ databases">
        <title>Comparative genomics uncovers the prolific and rare metabolic potential of the cyanobacterial genus Moorea.</title>
        <authorList>
            <person name="Leao T."/>
            <person name="Castelao G."/>
            <person name="Korobeynikov A."/>
            <person name="Monroe E.A."/>
            <person name="Podell S."/>
            <person name="Glukhov E."/>
            <person name="Allen E."/>
            <person name="Gerwick W.H."/>
            <person name="Gerwick L."/>
        </authorList>
    </citation>
    <scope>NUCLEOTIDE SEQUENCE [LARGE SCALE GENOMIC DNA]</scope>
    <source>
        <strain evidence="7 8">PNG5-198</strain>
    </source>
</reference>
<gene>
    <name evidence="7" type="ORF">BJP37_22440</name>
</gene>
<keyword evidence="4" id="KW-0560">Oxidoreductase</keyword>
<evidence type="ECO:0000313" key="8">
    <source>
        <dbReference type="Proteomes" id="UP000186657"/>
    </source>
</evidence>
<keyword evidence="5 6" id="KW-0408">Iron</keyword>
<feature type="binding site" evidence="6">
    <location>
        <position position="95"/>
    </location>
    <ligand>
        <name>Fe cation</name>
        <dbReference type="ChEBI" id="CHEBI:24875"/>
        <note>catalytic</note>
    </ligand>
</feature>
<evidence type="ECO:0000256" key="2">
    <source>
        <dbReference type="ARBA" id="ARBA00022723"/>
    </source>
</evidence>
<dbReference type="EMBL" id="MKZS01000001">
    <property type="protein sequence ID" value="OLT63440.1"/>
    <property type="molecule type" value="Genomic_DNA"/>
</dbReference>
<dbReference type="Gene3D" id="2.60.120.10">
    <property type="entry name" value="Jelly Rolls"/>
    <property type="match status" value="1"/>
</dbReference>
<accession>A0A1U7NBW0</accession>
<keyword evidence="8" id="KW-1185">Reference proteome</keyword>
<keyword evidence="2 6" id="KW-0479">Metal-binding</keyword>
<dbReference type="InterPro" id="IPR011051">
    <property type="entry name" value="RmlC_Cupin_sf"/>
</dbReference>
<proteinExistence type="inferred from homology"/>
<comment type="caution">
    <text evidence="7">The sequence shown here is derived from an EMBL/GenBank/DDBJ whole genome shotgun (WGS) entry which is preliminary data.</text>
</comment>
<feature type="binding site" evidence="6">
    <location>
        <position position="93"/>
    </location>
    <ligand>
        <name>Fe cation</name>
        <dbReference type="ChEBI" id="CHEBI:24875"/>
        <note>catalytic</note>
    </ligand>
</feature>
<feature type="binding site" evidence="6">
    <location>
        <position position="143"/>
    </location>
    <ligand>
        <name>Fe cation</name>
        <dbReference type="ChEBI" id="CHEBI:24875"/>
        <note>catalytic</note>
    </ligand>
</feature>
<keyword evidence="3 7" id="KW-0223">Dioxygenase</keyword>
<dbReference type="PANTHER" id="PTHR12918">
    <property type="entry name" value="CYSTEINE DIOXYGENASE"/>
    <property type="match status" value="1"/>
</dbReference>
<dbReference type="RefSeq" id="WP_075906398.1">
    <property type="nucleotide sequence ID" value="NZ_MKZS01000001.1"/>
</dbReference>
<evidence type="ECO:0000313" key="7">
    <source>
        <dbReference type="EMBL" id="OLT63440.1"/>
    </source>
</evidence>
<dbReference type="InterPro" id="IPR010300">
    <property type="entry name" value="CDO_1"/>
</dbReference>
<evidence type="ECO:0000256" key="1">
    <source>
        <dbReference type="ARBA" id="ARBA00006622"/>
    </source>
</evidence>
<evidence type="ECO:0000256" key="5">
    <source>
        <dbReference type="ARBA" id="ARBA00023004"/>
    </source>
</evidence>
<sequence>MIQVIQANATSSEQSFPESIQRLISNIKNQSAMVPTIARECILDARISPEDLMGWADFDHPITDSYGRKLIYHGGSFEIMVLSWAPGDYTTIHDHGASQWGAVQCFGEAEDYMYTLTDGVLQTQKRLEFSSAQVKAVAEDMIHQMGNPGKFAFLSLHVYGGENPNDSITSNSRIFDLFEGSIQRTDGAALFCLPEAEIKERHYGLQADANTTLRHHEKMRDRICRILAVQDNPLLRSKLAVLDKQMSQLK</sequence>
<organism evidence="7 8">
    <name type="scientific">Moorena bouillonii PNG</name>
    <dbReference type="NCBI Taxonomy" id="568701"/>
    <lineage>
        <taxon>Bacteria</taxon>
        <taxon>Bacillati</taxon>
        <taxon>Cyanobacteriota</taxon>
        <taxon>Cyanophyceae</taxon>
        <taxon>Coleofasciculales</taxon>
        <taxon>Coleofasciculaceae</taxon>
        <taxon>Moorena</taxon>
    </lineage>
</organism>
<dbReference type="AlphaFoldDB" id="A0A1U7NBW0"/>